<evidence type="ECO:0000313" key="3">
    <source>
        <dbReference type="Proteomes" id="UP000294823"/>
    </source>
</evidence>
<feature type="transmembrane region" description="Helical" evidence="1">
    <location>
        <begin position="6"/>
        <end position="28"/>
    </location>
</feature>
<gene>
    <name evidence="2" type="ORF">E0702_02445</name>
</gene>
<reference evidence="2 3" key="1">
    <citation type="submission" date="2019-03" db="EMBL/GenBank/DDBJ databases">
        <title>Halomonas marinisediminis sp. nov., a moderately halophilic bacterium isolated from the Bohai Gulf.</title>
        <authorList>
            <person name="Ji X."/>
        </authorList>
    </citation>
    <scope>NUCLEOTIDE SEQUENCE [LARGE SCALE GENOMIC DNA]</scope>
    <source>
        <strain evidence="2 3">204</strain>
    </source>
</reference>
<keyword evidence="1" id="KW-1133">Transmembrane helix</keyword>
<evidence type="ECO:0000256" key="1">
    <source>
        <dbReference type="SAM" id="Phobius"/>
    </source>
</evidence>
<dbReference type="EMBL" id="SLTR01000002">
    <property type="protein sequence ID" value="TDB05081.1"/>
    <property type="molecule type" value="Genomic_DNA"/>
</dbReference>
<evidence type="ECO:0000313" key="2">
    <source>
        <dbReference type="EMBL" id="TDB05081.1"/>
    </source>
</evidence>
<organism evidence="2 3">
    <name type="scientific">Halomonas marinisediminis</name>
    <dbReference type="NCBI Taxonomy" id="2546095"/>
    <lineage>
        <taxon>Bacteria</taxon>
        <taxon>Pseudomonadati</taxon>
        <taxon>Pseudomonadota</taxon>
        <taxon>Gammaproteobacteria</taxon>
        <taxon>Oceanospirillales</taxon>
        <taxon>Halomonadaceae</taxon>
        <taxon>Halomonas</taxon>
    </lineage>
</organism>
<evidence type="ECO:0008006" key="4">
    <source>
        <dbReference type="Google" id="ProtNLM"/>
    </source>
</evidence>
<feature type="transmembrane region" description="Helical" evidence="1">
    <location>
        <begin position="40"/>
        <end position="58"/>
    </location>
</feature>
<dbReference type="Proteomes" id="UP000294823">
    <property type="component" value="Unassembled WGS sequence"/>
</dbReference>
<keyword evidence="1" id="KW-0472">Membrane</keyword>
<protein>
    <recommendedName>
        <fullName evidence="4">GGDEF domain-containing protein</fullName>
    </recommendedName>
</protein>
<name>A0ABY2DAX8_9GAMM</name>
<dbReference type="RefSeq" id="WP_132041379.1">
    <property type="nucleotide sequence ID" value="NZ_SLTR01000002.1"/>
</dbReference>
<proteinExistence type="predicted"/>
<accession>A0ABY2DAX8</accession>
<keyword evidence="1" id="KW-0812">Transmembrane</keyword>
<comment type="caution">
    <text evidence="2">The sequence shown here is derived from an EMBL/GenBank/DDBJ whole genome shotgun (WGS) entry which is preliminary data.</text>
</comment>
<keyword evidence="3" id="KW-1185">Reference proteome</keyword>
<sequence>MNPDPLWSMITYLFNILGMLICLGGLSLAHYSRHLWPGRLIAGAGFLLAASPTLYGLVAG</sequence>